<name>A0A1M5WJI8_9FLAO</name>
<dbReference type="EMBL" id="FQWT01000008">
    <property type="protein sequence ID" value="SHH87611.1"/>
    <property type="molecule type" value="Genomic_DNA"/>
</dbReference>
<dbReference type="Proteomes" id="UP000184047">
    <property type="component" value="Unassembled WGS sequence"/>
</dbReference>
<dbReference type="eggNOG" id="ENOG503117H">
    <property type="taxonomic scope" value="Bacteria"/>
</dbReference>
<keyword evidence="1" id="KW-0472">Membrane</keyword>
<feature type="transmembrane region" description="Helical" evidence="1">
    <location>
        <begin position="6"/>
        <end position="27"/>
    </location>
</feature>
<evidence type="ECO:0000313" key="3">
    <source>
        <dbReference type="Proteomes" id="UP000184047"/>
    </source>
</evidence>
<keyword evidence="1" id="KW-1133">Transmembrane helix</keyword>
<feature type="transmembrane region" description="Helical" evidence="1">
    <location>
        <begin position="161"/>
        <end position="180"/>
    </location>
</feature>
<feature type="transmembrane region" description="Helical" evidence="1">
    <location>
        <begin position="97"/>
        <end position="118"/>
    </location>
</feature>
<keyword evidence="3" id="KW-1185">Reference proteome</keyword>
<organism evidence="2 3">
    <name type="scientific">Chryseobacterium oranimense</name>
    <dbReference type="NCBI Taxonomy" id="421058"/>
    <lineage>
        <taxon>Bacteria</taxon>
        <taxon>Pseudomonadati</taxon>
        <taxon>Bacteroidota</taxon>
        <taxon>Flavobacteriia</taxon>
        <taxon>Flavobacteriales</taxon>
        <taxon>Weeksellaceae</taxon>
        <taxon>Chryseobacterium group</taxon>
        <taxon>Chryseobacterium</taxon>
    </lineage>
</organism>
<keyword evidence="1" id="KW-0812">Transmembrane</keyword>
<sequence length="237" mass="27361">MEINTAVTLGFVTASYFFIFSILAYYAQKIIFKKRIKEVHMFMSFSKPLYSYTLRNDVEVKYGYIPLSSYINVDFGEAGLTGPEQKKYEAEIRNNGIAFQIMITVFFLVVFGALNFILGNNTLTMFSDLGSNTWALISGKQEFSDFAVFIHSQYNAYGKNFYIVAATMMYFIVIALLMIVTSWSPYLSLILSLLIVVIYCLLVFKYFELPLTFYIDLMLALIISGFIYFLLLRFFIK</sequence>
<reference evidence="3" key="1">
    <citation type="submission" date="2016-11" db="EMBL/GenBank/DDBJ databases">
        <authorList>
            <person name="Varghese N."/>
            <person name="Submissions S."/>
        </authorList>
    </citation>
    <scope>NUCLEOTIDE SEQUENCE [LARGE SCALE GENOMIC DNA]</scope>
    <source>
        <strain evidence="3">DSM 19055</strain>
    </source>
</reference>
<feature type="transmembrane region" description="Helical" evidence="1">
    <location>
        <begin position="213"/>
        <end position="236"/>
    </location>
</feature>
<gene>
    <name evidence="2" type="ORF">SAMN05421866_4055</name>
</gene>
<dbReference type="RefSeq" id="WP_073066306.1">
    <property type="nucleotide sequence ID" value="NZ_FQWT01000008.1"/>
</dbReference>
<proteinExistence type="predicted"/>
<evidence type="ECO:0000313" key="2">
    <source>
        <dbReference type="EMBL" id="SHH87611.1"/>
    </source>
</evidence>
<evidence type="ECO:0000256" key="1">
    <source>
        <dbReference type="SAM" id="Phobius"/>
    </source>
</evidence>
<dbReference type="OrthoDB" id="1258675at2"/>
<protein>
    <submittedName>
        <fullName evidence="2">Uncharacterized protein</fullName>
    </submittedName>
</protein>
<feature type="transmembrane region" description="Helical" evidence="1">
    <location>
        <begin position="187"/>
        <end position="207"/>
    </location>
</feature>
<accession>A0A1M5WJI8</accession>
<dbReference type="AlphaFoldDB" id="A0A1M5WJI8"/>
<dbReference type="STRING" id="421058.SAMN05421866_4055"/>